<feature type="region of interest" description="Disordered" evidence="15">
    <location>
        <begin position="1110"/>
        <end position="1133"/>
    </location>
</feature>
<dbReference type="InterPro" id="IPR029060">
    <property type="entry name" value="PIN-like_dom_sf"/>
</dbReference>
<evidence type="ECO:0000313" key="18">
    <source>
        <dbReference type="EMBL" id="CAH0726128.1"/>
    </source>
</evidence>
<dbReference type="GO" id="GO:0000400">
    <property type="term" value="F:four-way junction DNA binding"/>
    <property type="evidence" value="ECO:0007669"/>
    <property type="project" value="UniProtKB-ARBA"/>
</dbReference>
<comment type="cofactor">
    <cofactor evidence="1">
        <name>Mg(2+)</name>
        <dbReference type="ChEBI" id="CHEBI:18420"/>
    </cofactor>
</comment>
<feature type="domain" description="XPG-I" evidence="16">
    <location>
        <begin position="747"/>
        <end position="816"/>
    </location>
</feature>
<feature type="region of interest" description="Disordered" evidence="15">
    <location>
        <begin position="662"/>
        <end position="700"/>
    </location>
</feature>
<feature type="region of interest" description="Disordered" evidence="15">
    <location>
        <begin position="299"/>
        <end position="329"/>
    </location>
</feature>
<evidence type="ECO:0000256" key="12">
    <source>
        <dbReference type="ARBA" id="ARBA00023242"/>
    </source>
</evidence>
<dbReference type="PROSITE" id="PS00841">
    <property type="entry name" value="XPG_1"/>
    <property type="match status" value="1"/>
</dbReference>
<evidence type="ECO:0000256" key="7">
    <source>
        <dbReference type="ARBA" id="ARBA00022759"/>
    </source>
</evidence>
<evidence type="ECO:0000256" key="8">
    <source>
        <dbReference type="ARBA" id="ARBA00022763"/>
    </source>
</evidence>
<protein>
    <recommendedName>
        <fullName evidence="20">DNA repair protein complementing XP-G cells</fullName>
    </recommendedName>
</protein>
<evidence type="ECO:0000256" key="4">
    <source>
        <dbReference type="ARBA" id="ARBA00022553"/>
    </source>
</evidence>
<dbReference type="FunFam" id="1.10.150.20:FF:000030">
    <property type="entry name" value="Flap endonuclease GEN-like 1"/>
    <property type="match status" value="1"/>
</dbReference>
<sequence length="1133" mass="129428">MGVTGLWRLIEPAGKPVPVETLENKVLAVDISIWLHQMVKGYQDAKGAPLPNAHLMGLFQRLCKLLYFRIKPVFVFDGAFPDLKKETIAKRQDNKSKYNSQSEKLKREIALLLGKKTAINALLGKQISPKKNKQVENNDDIFKLPALPERESESESESEDESSQSSTSTSSIDLHTIDLESNNFKNLPLKEKYDLLVELKETRKMNSWGKLHTLPKRSDNFSDFQMQRLLKRRKLQECIEETEKEMGDGCMSLNELESLLNEEGIDTKVESLPCRRIASNNTTRYLLISDVKQALEDAKKKESLKQKDQNEVENQKNSEAKTSTKHDEFEDDLQKAIKMSLECVEDPDTSASTSKADDSWTSCLTDSDYSDDNDGFEQPDMTSAKAYIMQYSDFTHKAIDNLVTRKQKEKSKQKESNIEQIIEELNEEKTIIEDDVDLMSSDDDVVEKKIDKIEHLNGMKRECNVPDERKIPNEKANTNIEEKVIGNEEVDINDTQASIVCMENSTDEVISLDTSMEDVHESVSTEIEIVKSALEQSVKESSSSEDEFEDVSDSDEKSKKPIIELTLNMGAQLEDDIFADIFDKTDKKDIQNLPSATTDEEKLATIKVDNIDTSVVDVKINEKMPNKLNIVDNQDISKSKPTEDNIENKDITTICTPIAEEHDEHKPVQSNAKQKEQSITINNKETDDSNKTSKTSENNVLLKEKLNSMATEIEVEEEGLIQEKGRLDRIGRNITEQMTKEAQELLQVFGIPYIIAPMEAEAQCAFLESVKLTDGTITDDSDIWLFGGRTVYKNFFNQKKHVLQFLSERIEKTFNLTREQLVLLALLVGSDYTTGVQGVGPVTALEILASFPFNKKKLQNEYPNKQALYQELVIGLQEFKKWVRAGKRTDNINLKKKLKNIKLTDDFPSVRVVQAYLEPNIERSEEKFTWGEIDITILRDYTKSKFGWSQHKLDEIIKPVLKRLLERKTQRTVHDYFKRKIDFQSLEDQMSKRVKAAVQKMGPEMPMQGSNEKEVTKANKRKAVKNKNVDDCAKAGPSKAKQSKNEDITEIEQVVRSSLIKSTENKFDIKIPKSDRVQEIIPQRERDKQHLLENKLKAIEVFRKTKIDCKKKTTKRKQPAPKEEAELSESDSD</sequence>
<dbReference type="SMART" id="SM00485">
    <property type="entry name" value="XPGN"/>
    <property type="match status" value="1"/>
</dbReference>
<comment type="similarity">
    <text evidence="3">Belongs to the XPG/RAD2 endonuclease family. XPG subfamily.</text>
</comment>
<evidence type="ECO:0000256" key="2">
    <source>
        <dbReference type="ARBA" id="ARBA00004123"/>
    </source>
</evidence>
<feature type="compositionally biased region" description="Polar residues" evidence="15">
    <location>
        <begin position="668"/>
        <end position="683"/>
    </location>
</feature>
<dbReference type="GO" id="GO:0003697">
    <property type="term" value="F:single-stranded DNA binding"/>
    <property type="evidence" value="ECO:0007669"/>
    <property type="project" value="InterPro"/>
</dbReference>
<dbReference type="PANTHER" id="PTHR16171:SF7">
    <property type="entry name" value="DNA REPAIR PROTEIN RAD2"/>
    <property type="match status" value="1"/>
</dbReference>
<dbReference type="SMART" id="SM00484">
    <property type="entry name" value="XPGI"/>
    <property type="match status" value="1"/>
</dbReference>
<evidence type="ECO:0000256" key="10">
    <source>
        <dbReference type="ARBA" id="ARBA00022842"/>
    </source>
</evidence>
<evidence type="ECO:0008006" key="20">
    <source>
        <dbReference type="Google" id="ProtNLM"/>
    </source>
</evidence>
<feature type="region of interest" description="Disordered" evidence="15">
    <location>
        <begin position="535"/>
        <end position="557"/>
    </location>
</feature>
<keyword evidence="6" id="KW-0479">Metal-binding</keyword>
<accession>A0A8J9VNW2</accession>
<keyword evidence="14" id="KW-0175">Coiled coil</keyword>
<evidence type="ECO:0000313" key="19">
    <source>
        <dbReference type="Proteomes" id="UP000838878"/>
    </source>
</evidence>
<dbReference type="SUPFAM" id="SSF88723">
    <property type="entry name" value="PIN domain-like"/>
    <property type="match status" value="1"/>
</dbReference>
<dbReference type="GO" id="GO:0005634">
    <property type="term" value="C:nucleus"/>
    <property type="evidence" value="ECO:0007669"/>
    <property type="project" value="UniProtKB-SubCell"/>
</dbReference>
<dbReference type="Gene3D" id="3.40.50.1010">
    <property type="entry name" value="5'-nuclease"/>
    <property type="match status" value="2"/>
</dbReference>
<keyword evidence="11" id="KW-0234">DNA repair</keyword>
<feature type="non-terminal residue" evidence="18">
    <location>
        <position position="1133"/>
    </location>
</feature>
<feature type="compositionally biased region" description="Basic and acidic residues" evidence="15">
    <location>
        <begin position="134"/>
        <end position="153"/>
    </location>
</feature>
<keyword evidence="8" id="KW-0227">DNA damage</keyword>
<feature type="compositionally biased region" description="Acidic residues" evidence="15">
    <location>
        <begin position="543"/>
        <end position="553"/>
    </location>
</feature>
<dbReference type="SUPFAM" id="SSF47807">
    <property type="entry name" value="5' to 3' exonuclease, C-terminal subdomain"/>
    <property type="match status" value="1"/>
</dbReference>
<evidence type="ECO:0000256" key="1">
    <source>
        <dbReference type="ARBA" id="ARBA00001946"/>
    </source>
</evidence>
<dbReference type="InterPro" id="IPR019974">
    <property type="entry name" value="XPG_CS"/>
</dbReference>
<dbReference type="CDD" id="cd09868">
    <property type="entry name" value="PIN_XPG_RAD2"/>
    <property type="match status" value="2"/>
</dbReference>
<keyword evidence="9" id="KW-0378">Hydrolase</keyword>
<name>A0A8J9VNW2_9NEOP</name>
<dbReference type="InterPro" id="IPR008918">
    <property type="entry name" value="HhH2"/>
</dbReference>
<evidence type="ECO:0000256" key="3">
    <source>
        <dbReference type="ARBA" id="ARBA00005283"/>
    </source>
</evidence>
<dbReference type="Pfam" id="PF00752">
    <property type="entry name" value="XPG_N"/>
    <property type="match status" value="1"/>
</dbReference>
<evidence type="ECO:0000256" key="13">
    <source>
        <dbReference type="ARBA" id="ARBA00038112"/>
    </source>
</evidence>
<evidence type="ECO:0000256" key="6">
    <source>
        <dbReference type="ARBA" id="ARBA00022723"/>
    </source>
</evidence>
<proteinExistence type="inferred from homology"/>
<dbReference type="SMART" id="SM00279">
    <property type="entry name" value="HhH2"/>
    <property type="match status" value="1"/>
</dbReference>
<keyword evidence="4" id="KW-0597">Phosphoprotein</keyword>
<reference evidence="18" key="1">
    <citation type="submission" date="2021-12" db="EMBL/GenBank/DDBJ databases">
        <authorList>
            <person name="Martin H S."/>
        </authorList>
    </citation>
    <scope>NUCLEOTIDE SEQUENCE</scope>
</reference>
<feature type="domain" description="XPG N-terminal" evidence="17">
    <location>
        <begin position="1"/>
        <end position="98"/>
    </location>
</feature>
<dbReference type="GO" id="GO:0017108">
    <property type="term" value="F:5'-flap endonuclease activity"/>
    <property type="evidence" value="ECO:0007669"/>
    <property type="project" value="UniProtKB-ARBA"/>
</dbReference>
<dbReference type="PRINTS" id="PR00066">
    <property type="entry name" value="XRODRMPGMNTG"/>
</dbReference>
<evidence type="ECO:0000259" key="16">
    <source>
        <dbReference type="SMART" id="SM00484"/>
    </source>
</evidence>
<dbReference type="Pfam" id="PF00867">
    <property type="entry name" value="XPG_I"/>
    <property type="match status" value="1"/>
</dbReference>
<dbReference type="GO" id="GO:0006289">
    <property type="term" value="P:nucleotide-excision repair"/>
    <property type="evidence" value="ECO:0007669"/>
    <property type="project" value="InterPro"/>
</dbReference>
<keyword evidence="7" id="KW-0255">Endonuclease</keyword>
<comment type="similarity">
    <text evidence="13">Belongs to the XPG/RAD2 endonuclease family. GEN subfamily.</text>
</comment>
<keyword evidence="12" id="KW-0539">Nucleus</keyword>
<evidence type="ECO:0000259" key="17">
    <source>
        <dbReference type="SMART" id="SM00485"/>
    </source>
</evidence>
<dbReference type="GO" id="GO:0046872">
    <property type="term" value="F:metal ion binding"/>
    <property type="evidence" value="ECO:0007669"/>
    <property type="project" value="UniProtKB-KW"/>
</dbReference>
<dbReference type="InterPro" id="IPR036279">
    <property type="entry name" value="5-3_exonuclease_C_sf"/>
</dbReference>
<dbReference type="Proteomes" id="UP000838878">
    <property type="component" value="Chromosome 5"/>
</dbReference>
<keyword evidence="5" id="KW-0540">Nuclease</keyword>
<dbReference type="InterPro" id="IPR006086">
    <property type="entry name" value="XPG-I_dom"/>
</dbReference>
<organism evidence="18 19">
    <name type="scientific">Brenthis ino</name>
    <name type="common">lesser marbled fritillary</name>
    <dbReference type="NCBI Taxonomy" id="405034"/>
    <lineage>
        <taxon>Eukaryota</taxon>
        <taxon>Metazoa</taxon>
        <taxon>Ecdysozoa</taxon>
        <taxon>Arthropoda</taxon>
        <taxon>Hexapoda</taxon>
        <taxon>Insecta</taxon>
        <taxon>Pterygota</taxon>
        <taxon>Neoptera</taxon>
        <taxon>Endopterygota</taxon>
        <taxon>Lepidoptera</taxon>
        <taxon>Glossata</taxon>
        <taxon>Ditrysia</taxon>
        <taxon>Papilionoidea</taxon>
        <taxon>Nymphalidae</taxon>
        <taxon>Heliconiinae</taxon>
        <taxon>Argynnini</taxon>
        <taxon>Brenthis</taxon>
    </lineage>
</organism>
<dbReference type="OrthoDB" id="31113at2759"/>
<evidence type="ECO:0000256" key="15">
    <source>
        <dbReference type="SAM" id="MobiDB-lite"/>
    </source>
</evidence>
<dbReference type="InterPro" id="IPR001044">
    <property type="entry name" value="XPG/Rad2_eukaryotes"/>
</dbReference>
<dbReference type="InterPro" id="IPR006084">
    <property type="entry name" value="XPG/Rad2"/>
</dbReference>
<evidence type="ECO:0000256" key="5">
    <source>
        <dbReference type="ARBA" id="ARBA00022722"/>
    </source>
</evidence>
<feature type="coiled-coil region" evidence="14">
    <location>
        <begin position="404"/>
        <end position="442"/>
    </location>
</feature>
<dbReference type="GO" id="GO:0008821">
    <property type="term" value="F:crossover junction DNA endonuclease activity"/>
    <property type="evidence" value="ECO:0007669"/>
    <property type="project" value="UniProtKB-ARBA"/>
</dbReference>
<dbReference type="Gene3D" id="1.10.150.20">
    <property type="entry name" value="5' to 3' exonuclease, C-terminal subdomain"/>
    <property type="match status" value="1"/>
</dbReference>
<dbReference type="PROSITE" id="PS00842">
    <property type="entry name" value="XPG_2"/>
    <property type="match status" value="1"/>
</dbReference>
<evidence type="ECO:0000256" key="9">
    <source>
        <dbReference type="ARBA" id="ARBA00022801"/>
    </source>
</evidence>
<dbReference type="AlphaFoldDB" id="A0A8J9VNW2"/>
<dbReference type="PRINTS" id="PR00853">
    <property type="entry name" value="XPGRADSUPER"/>
</dbReference>
<keyword evidence="19" id="KW-1185">Reference proteome</keyword>
<dbReference type="InterPro" id="IPR006085">
    <property type="entry name" value="XPG_DNA_repair_N"/>
</dbReference>
<comment type="subcellular location">
    <subcellularLocation>
        <location evidence="2">Nucleus</location>
    </subcellularLocation>
</comment>
<keyword evidence="10" id="KW-0460">Magnesium</keyword>
<evidence type="ECO:0000256" key="14">
    <source>
        <dbReference type="SAM" id="Coils"/>
    </source>
</evidence>
<gene>
    <name evidence="18" type="ORF">BINO364_LOCUS11627</name>
</gene>
<dbReference type="PANTHER" id="PTHR16171">
    <property type="entry name" value="DNA REPAIR PROTEIN COMPLEMENTING XP-G CELLS-RELATED"/>
    <property type="match status" value="1"/>
</dbReference>
<dbReference type="EMBL" id="OV170225">
    <property type="protein sequence ID" value="CAH0726128.1"/>
    <property type="molecule type" value="Genomic_DNA"/>
</dbReference>
<evidence type="ECO:0000256" key="11">
    <source>
        <dbReference type="ARBA" id="ARBA00023204"/>
    </source>
</evidence>
<feature type="region of interest" description="Disordered" evidence="15">
    <location>
        <begin position="134"/>
        <end position="174"/>
    </location>
</feature>